<name>A0A1D8K3Y2_9GAMM</name>
<reference evidence="2 3" key="1">
    <citation type="submission" date="2016-09" db="EMBL/GenBank/DDBJ databases">
        <title>Acidihalobacter prosperus V6 (DSM14174).</title>
        <authorList>
            <person name="Khaleque H.N."/>
            <person name="Ramsay J.P."/>
            <person name="Murphy R.J.T."/>
            <person name="Kaksonen A.H."/>
            <person name="Boxall N.J."/>
            <person name="Watkin E.L.J."/>
        </authorList>
    </citation>
    <scope>NUCLEOTIDE SEQUENCE [LARGE SCALE GENOMIC DNA]</scope>
    <source>
        <strain evidence="2 3">V6</strain>
    </source>
</reference>
<dbReference type="RefSeq" id="WP_070071271.1">
    <property type="nucleotide sequence ID" value="NZ_CP017448.1"/>
</dbReference>
<dbReference type="SUPFAM" id="SSF52833">
    <property type="entry name" value="Thioredoxin-like"/>
    <property type="match status" value="1"/>
</dbReference>
<gene>
    <name evidence="2" type="ORF">BJI67_00080</name>
</gene>
<dbReference type="InterPro" id="IPR036249">
    <property type="entry name" value="Thioredoxin-like_sf"/>
</dbReference>
<feature type="chain" id="PRO_5009109775" description="Thioredoxin-like fold domain-containing protein" evidence="1">
    <location>
        <begin position="26"/>
        <end position="174"/>
    </location>
</feature>
<feature type="signal peptide" evidence="1">
    <location>
        <begin position="1"/>
        <end position="25"/>
    </location>
</feature>
<protein>
    <recommendedName>
        <fullName evidence="4">Thioredoxin-like fold domain-containing protein</fullName>
    </recommendedName>
</protein>
<accession>A0A1D8K3Y2</accession>
<sequence length="174" mass="18957">MSLRGYRYWLAVVAALSLLAGSAHAGGLPEAHDLAAVAASAGSRPILIEIAQDGCPYCEAVREDFLEPMIISGDYRERVVMLQLHKDSPLKIRDFDGRWIEPARFAARYHVALTPTIVLLAPDGTLLTPPLVGLTSPDFYGAFLDEAIDRAGERLRTRLTDAAPRHALRPRVGG</sequence>
<dbReference type="Proteomes" id="UP000095342">
    <property type="component" value="Chromosome"/>
</dbReference>
<evidence type="ECO:0008006" key="4">
    <source>
        <dbReference type="Google" id="ProtNLM"/>
    </source>
</evidence>
<proteinExistence type="predicted"/>
<dbReference type="EMBL" id="CP017448">
    <property type="protein sequence ID" value="AOV15670.1"/>
    <property type="molecule type" value="Genomic_DNA"/>
</dbReference>
<evidence type="ECO:0000313" key="3">
    <source>
        <dbReference type="Proteomes" id="UP000095342"/>
    </source>
</evidence>
<dbReference type="AlphaFoldDB" id="A0A1D8K3Y2"/>
<evidence type="ECO:0000256" key="1">
    <source>
        <dbReference type="SAM" id="SignalP"/>
    </source>
</evidence>
<keyword evidence="3" id="KW-1185">Reference proteome</keyword>
<organism evidence="2 3">
    <name type="scientific">Acidihalobacter aeolianus</name>
    <dbReference type="NCBI Taxonomy" id="2792603"/>
    <lineage>
        <taxon>Bacteria</taxon>
        <taxon>Pseudomonadati</taxon>
        <taxon>Pseudomonadota</taxon>
        <taxon>Gammaproteobacteria</taxon>
        <taxon>Chromatiales</taxon>
        <taxon>Ectothiorhodospiraceae</taxon>
        <taxon>Acidihalobacter</taxon>
    </lineage>
</organism>
<evidence type="ECO:0000313" key="2">
    <source>
        <dbReference type="EMBL" id="AOV15670.1"/>
    </source>
</evidence>
<dbReference type="KEGG" id="aaeo:BJI67_00080"/>
<keyword evidence="1" id="KW-0732">Signal</keyword>
<dbReference type="Pfam" id="PF13899">
    <property type="entry name" value="Thioredoxin_7"/>
    <property type="match status" value="1"/>
</dbReference>
<dbReference type="Gene3D" id="3.40.30.10">
    <property type="entry name" value="Glutaredoxin"/>
    <property type="match status" value="1"/>
</dbReference>